<dbReference type="EMBL" id="JAQIEY010000019">
    <property type="protein sequence ID" value="MDA3768159.1"/>
    <property type="molecule type" value="Genomic_DNA"/>
</dbReference>
<organism evidence="3 4">
    <name type="scientific">Lactobacillus delbrueckii</name>
    <dbReference type="NCBI Taxonomy" id="1584"/>
    <lineage>
        <taxon>Bacteria</taxon>
        <taxon>Bacillati</taxon>
        <taxon>Bacillota</taxon>
        <taxon>Bacilli</taxon>
        <taxon>Lactobacillales</taxon>
        <taxon>Lactobacillaceae</taxon>
        <taxon>Lactobacillus</taxon>
    </lineage>
</organism>
<feature type="coiled-coil region" evidence="1">
    <location>
        <begin position="28"/>
        <end position="55"/>
    </location>
</feature>
<evidence type="ECO:0000313" key="4">
    <source>
        <dbReference type="Proteomes" id="UP001210502"/>
    </source>
</evidence>
<accession>A0AAW5YVP0</accession>
<proteinExistence type="predicted"/>
<reference evidence="3" key="1">
    <citation type="submission" date="2023-01" db="EMBL/GenBank/DDBJ databases">
        <title>Sequencing of the bacterial strains from artisanal fermented milk Matsoni.</title>
        <authorList>
            <person name="Rozman V."/>
            <person name="Accetto T."/>
            <person name="Bogovic Matijasic B."/>
        </authorList>
    </citation>
    <scope>NUCLEOTIDE SEQUENCE</scope>
    <source>
        <strain evidence="3">Lbl333</strain>
    </source>
</reference>
<evidence type="ECO:0000256" key="1">
    <source>
        <dbReference type="SAM" id="Coils"/>
    </source>
</evidence>
<dbReference type="AlphaFoldDB" id="A0AAW5YVP0"/>
<sequence>MQGLPNIILTCSYSYGRNYKKYFDYMTRKKALEEKRELTKAEQEEQNRVTEALKKQGYFTHVMDDRSLLSADGKDKEKKIADTHKLLTEDEFNQIYNEDYSKYLGYMVRRQAIASKKQLSKKDIEEMKRISGAMDKMGMPQSDPSKLLIDVWTNDKDTMTLGDRKEFQDKMGAAKKHGSMLWTDVVSFDNRWLERQGLYNPKTGELKSEALREASRKMMDVLGKKEQLNQPFWLASVHRNTDNIHIHFAIMEKENSRKMVDVGGEMQPRGNFKQSTIYAMKSAFANELVDLSRVQARITEERSNVREAVYQNAKESMNRPDFRDRLNAFIKRLPADRRKWNYQSLHRMDPSLTKELDKITDELLKDDPHLEKYKDLVGDVDEFYKEQYGKTKNEHKHYADNQLKDLKKRTGNRLLHDLSNLQASRDQVLQRAAELDQKGISKIGKSKKKEKDDEEREKSKARKHFASTALKQRQLRHKQMMDYLQRKRLQEQKKAMQLTLRKRSIRSLQNGVQKEFDNGLTTYEKVQAMREFQRWHGVEQE</sequence>
<gene>
    <name evidence="3" type="primary">mobL</name>
    <name evidence="3" type="ORF">PF586_06770</name>
</gene>
<evidence type="ECO:0000313" key="3">
    <source>
        <dbReference type="EMBL" id="MDA3768159.1"/>
    </source>
</evidence>
<protein>
    <submittedName>
        <fullName evidence="3">Relaxase MobL</fullName>
    </submittedName>
</protein>
<keyword evidence="1" id="KW-0175">Coiled coil</keyword>
<comment type="caution">
    <text evidence="3">The sequence shown here is derived from an EMBL/GenBank/DDBJ whole genome shotgun (WGS) entry which is preliminary data.</text>
</comment>
<feature type="region of interest" description="Disordered" evidence="2">
    <location>
        <begin position="439"/>
        <end position="462"/>
    </location>
</feature>
<name>A0AAW5YVP0_9LACO</name>
<dbReference type="NCBIfam" id="NF041498">
    <property type="entry name" value="MobP2"/>
    <property type="match status" value="1"/>
</dbReference>
<dbReference type="RefSeq" id="WP_271024663.1">
    <property type="nucleotide sequence ID" value="NZ_JAQIEY010000019.1"/>
</dbReference>
<dbReference type="Proteomes" id="UP001210502">
    <property type="component" value="Unassembled WGS sequence"/>
</dbReference>
<dbReference type="Pfam" id="PF18555">
    <property type="entry name" value="MobL"/>
    <property type="match status" value="1"/>
</dbReference>
<dbReference type="InterPro" id="IPR041073">
    <property type="entry name" value="MobL"/>
</dbReference>
<evidence type="ECO:0000256" key="2">
    <source>
        <dbReference type="SAM" id="MobiDB-lite"/>
    </source>
</evidence>
<dbReference type="InterPro" id="IPR048101">
    <property type="entry name" value="MobP2"/>
</dbReference>